<name>A0A1R0GW35_9FUNG</name>
<dbReference type="OrthoDB" id="1923159at2759"/>
<reference evidence="2 3" key="1">
    <citation type="journal article" date="2016" name="Mol. Biol. Evol.">
        <title>Genome-Wide Survey of Gut Fungi (Harpellales) Reveals the First Horizontally Transferred Ubiquitin Gene from a Mosquito Host.</title>
        <authorList>
            <person name="Wang Y."/>
            <person name="White M.M."/>
            <person name="Kvist S."/>
            <person name="Moncalvo J.M."/>
        </authorList>
    </citation>
    <scope>NUCLEOTIDE SEQUENCE [LARGE SCALE GENOMIC DNA]</scope>
    <source>
        <strain evidence="2 3">ALG-7-W6</strain>
    </source>
</reference>
<evidence type="ECO:0000256" key="1">
    <source>
        <dbReference type="SAM" id="MobiDB-lite"/>
    </source>
</evidence>
<organism evidence="2 3">
    <name type="scientific">Smittium mucronatum</name>
    <dbReference type="NCBI Taxonomy" id="133383"/>
    <lineage>
        <taxon>Eukaryota</taxon>
        <taxon>Fungi</taxon>
        <taxon>Fungi incertae sedis</taxon>
        <taxon>Zoopagomycota</taxon>
        <taxon>Kickxellomycotina</taxon>
        <taxon>Harpellomycetes</taxon>
        <taxon>Harpellales</taxon>
        <taxon>Legeriomycetaceae</taxon>
        <taxon>Smittium</taxon>
    </lineage>
</organism>
<comment type="caution">
    <text evidence="2">The sequence shown here is derived from an EMBL/GenBank/DDBJ whole genome shotgun (WGS) entry which is preliminary data.</text>
</comment>
<feature type="compositionally biased region" description="Polar residues" evidence="1">
    <location>
        <begin position="854"/>
        <end position="868"/>
    </location>
</feature>
<sequence length="1405" mass="158882">MSDSFVSYERQYRFEKRIKKLKPKKNLSGDSSSDEENSLEVSQFEKSLFEKGLIMSPSSKILQINSPDPSFPKNDLSPNSPADVKAANRVAVGVSVKTAHGLLERFLDIEKPHIQPKMMDFFLLDGVVSMLVRFITCISPKNPVLLDPKNELSWQDTRRKEHSLKSLRVSPANLRRAYNAVHVLSSSNVLNKSIVKNNIPTILYELFEIFTQNSAGSFFHFSKLFDSILLEHPIETVKYVLYPPPKSFLDSKKYTSNSFGTFFSPSKPVIHYLIPFLSEAPIRNSFIKIFFSSWTGDRVSNIGMVVSDFIYFPPSVYDNSIISVGTKISRKDKDFIQNRFESLRDSGFWSTILDLIESNEKTYSDSISDFVSFIIEDYSNFLGVETIYEPFFNDDYLIRKLGQIVASSPEINHQSQAAIKILSSLFSKSSCMYNRVTRARNHSSDLSPDIFSSNLIVPIGIEARLELETFVPAFFSLLVGIHGESDLTSNAVHSRRLSDLNVSSFKTPDVSPGSFPDSSQNEDVLFTDSHTAEPSSKNIKTKSRFRNLDIPRSSTNTNFNSNSIDSISLLFPSSPSLSPSSTLSASPTGHDIRDIENGIQLIDLNLDSQPEPNIGSSNHPHVPKPIKFPMLTFPRLNLFSIIINILSEAEDLDEILGWVDLRVWDVLTHWLLLYKSNQIFQSLFYKLISLVVQQSIYTHQQLMDGPSISSIKRPDLESHLCSCSTPPIPSCVACFFRRNLSCNSDEILSYIVGSSKLVDRIIDSLKSSIYYSESCGFFILILNTFRLAIQSDRMFFRLFMISDKVINILLKPRKNYIKDQEFYLQIYILFFGTKPPSSSSLIKDRTPQIESEKTYVSPTNSQVLSNDENGGKAQPNLLSESICMIPEKKSVSRSKSKSKHPNNSLTVNPRFSRNKHSSISRSSLPKPKSHHIEKKSIISLNIDKGAKMTDFPNNEAECGSDILDPIQSASFLLDVSENESSVLKDSSSYSDHGQKPKLNLNVENRNEFQHLSNVGSNLTDNINDLCSENPLDEIIESESEIMYHSEIDECDDLINHNFDVSNKESKDNIDKPPTSGSSTPKESYQPIDVLYILEQLDLASAHSKLLSCSNRLRIHQYCLDLPPLPGTEGHLQKWQSLLLSSETWLLNLTFIRAKTIDLANKHEDFTLNGNNYQTVNQSKNKPKPLPQYTPLKVIYPEILIENITKPRKVVPKSQIRLPKSKASKALSPRFESVSGDEYFFLPSKAPRFKYNRDFSPEWSPKSRSRYNLESRLLKNTIEKKIFIKRDLSSGTQIYNIDSQYFSLPLTSYYNKSLLCKLLRPSFELETYDIDYGSVYAYSLGFGVELFSKNPVVDSSDSNSKSVGINAVGRKLSKCRRKSKVKSVLTATLASSFIIKPKPKESPESL</sequence>
<evidence type="ECO:0000313" key="2">
    <source>
        <dbReference type="EMBL" id="OLY81058.1"/>
    </source>
</evidence>
<dbReference type="STRING" id="133383.A0A1R0GW35"/>
<feature type="region of interest" description="Disordered" evidence="1">
    <location>
        <begin position="889"/>
        <end position="932"/>
    </location>
</feature>
<feature type="region of interest" description="Disordered" evidence="1">
    <location>
        <begin position="849"/>
        <end position="875"/>
    </location>
</feature>
<feature type="compositionally biased region" description="Basic residues" evidence="1">
    <location>
        <begin position="891"/>
        <end position="900"/>
    </location>
</feature>
<accession>A0A1R0GW35</accession>
<feature type="compositionally biased region" description="Polar residues" evidence="1">
    <location>
        <begin position="901"/>
        <end position="911"/>
    </location>
</feature>
<gene>
    <name evidence="2" type="ORF">AYI68_g4840</name>
</gene>
<feature type="region of interest" description="Disordered" evidence="1">
    <location>
        <begin position="1061"/>
        <end position="1082"/>
    </location>
</feature>
<dbReference type="EMBL" id="LSSL01002824">
    <property type="protein sequence ID" value="OLY81058.1"/>
    <property type="molecule type" value="Genomic_DNA"/>
</dbReference>
<proteinExistence type="predicted"/>
<protein>
    <submittedName>
        <fullName evidence="2">Uncharacterized protein</fullName>
    </submittedName>
</protein>
<evidence type="ECO:0000313" key="3">
    <source>
        <dbReference type="Proteomes" id="UP000187455"/>
    </source>
</evidence>
<feature type="compositionally biased region" description="Basic and acidic residues" evidence="1">
    <location>
        <begin position="1061"/>
        <end position="1070"/>
    </location>
</feature>
<keyword evidence="3" id="KW-1185">Reference proteome</keyword>
<dbReference type="Proteomes" id="UP000187455">
    <property type="component" value="Unassembled WGS sequence"/>
</dbReference>